<dbReference type="AlphaFoldDB" id="A0A4U0P2P6"/>
<protein>
    <submittedName>
        <fullName evidence="2">(4Fe-4S)-binding protein</fullName>
    </submittedName>
</protein>
<comment type="caution">
    <text evidence="2">The sequence shown here is derived from an EMBL/GenBank/DDBJ whole genome shotgun (WGS) entry which is preliminary data.</text>
</comment>
<dbReference type="OrthoDB" id="9795032at2"/>
<name>A0A4U0P2P6_9SPHI</name>
<proteinExistence type="predicted"/>
<dbReference type="Proteomes" id="UP000306808">
    <property type="component" value="Unassembled WGS sequence"/>
</dbReference>
<accession>A0A4U0P2P6</accession>
<keyword evidence="3" id="KW-1185">Reference proteome</keyword>
<dbReference type="Pfam" id="PF06902">
    <property type="entry name" value="Fer4_19"/>
    <property type="match status" value="1"/>
</dbReference>
<dbReference type="EMBL" id="SUME01000003">
    <property type="protein sequence ID" value="TJZ61479.1"/>
    <property type="molecule type" value="Genomic_DNA"/>
</dbReference>
<sequence>METHEYPNKEITILWKPKLCIHAAVCVNTLSKVYNPKERPWIKAENATAQELIDQVAKCPSGALSIKRNTYLDDLDNGKH</sequence>
<evidence type="ECO:0000313" key="3">
    <source>
        <dbReference type="Proteomes" id="UP000306808"/>
    </source>
</evidence>
<gene>
    <name evidence="2" type="ORF">FAZ15_09825</name>
</gene>
<evidence type="ECO:0000313" key="2">
    <source>
        <dbReference type="EMBL" id="TJZ61479.1"/>
    </source>
</evidence>
<dbReference type="RefSeq" id="WP_136901126.1">
    <property type="nucleotide sequence ID" value="NZ_SUME01000003.1"/>
</dbReference>
<evidence type="ECO:0000259" key="1">
    <source>
        <dbReference type="Pfam" id="PF06902"/>
    </source>
</evidence>
<dbReference type="InterPro" id="IPR010693">
    <property type="entry name" value="Divergent_4Fe-4S_mono-cluster"/>
</dbReference>
<feature type="domain" description="Divergent 4Fe-4S mono-cluster" evidence="1">
    <location>
        <begin position="6"/>
        <end position="68"/>
    </location>
</feature>
<organism evidence="2 3">
    <name type="scientific">Sphingobacterium olei</name>
    <dbReference type="NCBI Taxonomy" id="2571155"/>
    <lineage>
        <taxon>Bacteria</taxon>
        <taxon>Pseudomonadati</taxon>
        <taxon>Bacteroidota</taxon>
        <taxon>Sphingobacteriia</taxon>
        <taxon>Sphingobacteriales</taxon>
        <taxon>Sphingobacteriaceae</taxon>
        <taxon>Sphingobacterium</taxon>
    </lineage>
</organism>
<reference evidence="2 3" key="1">
    <citation type="submission" date="2019-04" db="EMBL/GenBank/DDBJ databases">
        <title>Sphingobacterium olei sp. nov., isolated from oil-contaminated soil.</title>
        <authorList>
            <person name="Liu B."/>
        </authorList>
    </citation>
    <scope>NUCLEOTIDE SEQUENCE [LARGE SCALE GENOMIC DNA]</scope>
    <source>
        <strain evidence="2 3">HAL-9</strain>
    </source>
</reference>